<evidence type="ECO:0000256" key="1">
    <source>
        <dbReference type="SAM" id="MobiDB-lite"/>
    </source>
</evidence>
<feature type="region of interest" description="Disordered" evidence="1">
    <location>
        <begin position="1"/>
        <end position="46"/>
    </location>
</feature>
<evidence type="ECO:0000313" key="2">
    <source>
        <dbReference type="EMBL" id="CAA9423134.1"/>
    </source>
</evidence>
<accession>A0A6J4PVQ9</accession>
<feature type="non-terminal residue" evidence="2">
    <location>
        <position position="46"/>
    </location>
</feature>
<gene>
    <name evidence="2" type="ORF">AVDCRST_MAG51-2152</name>
</gene>
<name>A0A6J4PVQ9_9BURK</name>
<protein>
    <submittedName>
        <fullName evidence="2">Uncharacterized protein</fullName>
    </submittedName>
</protein>
<proteinExistence type="predicted"/>
<reference evidence="2" key="1">
    <citation type="submission" date="2020-02" db="EMBL/GenBank/DDBJ databases">
        <authorList>
            <person name="Meier V. D."/>
        </authorList>
    </citation>
    <scope>NUCLEOTIDE SEQUENCE</scope>
    <source>
        <strain evidence="2">AVDCRST_MAG51</strain>
    </source>
</reference>
<feature type="non-terminal residue" evidence="2">
    <location>
        <position position="1"/>
    </location>
</feature>
<feature type="compositionally biased region" description="Low complexity" evidence="1">
    <location>
        <begin position="16"/>
        <end position="30"/>
    </location>
</feature>
<sequence length="46" mass="4830">CRKSGASPCDWRSDKSSPPTSSHGHSGGAPTKPPHNKPTSDHECNC</sequence>
<dbReference type="EMBL" id="CADCUX010000457">
    <property type="protein sequence ID" value="CAA9423134.1"/>
    <property type="molecule type" value="Genomic_DNA"/>
</dbReference>
<dbReference type="AlphaFoldDB" id="A0A6J4PVQ9"/>
<organism evidence="2">
    <name type="scientific">uncultured Ramlibacter sp</name>
    <dbReference type="NCBI Taxonomy" id="260755"/>
    <lineage>
        <taxon>Bacteria</taxon>
        <taxon>Pseudomonadati</taxon>
        <taxon>Pseudomonadota</taxon>
        <taxon>Betaproteobacteria</taxon>
        <taxon>Burkholderiales</taxon>
        <taxon>Comamonadaceae</taxon>
        <taxon>Ramlibacter</taxon>
        <taxon>environmental samples</taxon>
    </lineage>
</organism>